<proteinExistence type="predicted"/>
<dbReference type="EMBL" id="AP026830">
    <property type="protein sequence ID" value="BDR91245.1"/>
    <property type="molecule type" value="Genomic_DNA"/>
</dbReference>
<sequence>MRVKGKVTLSITMKTFEDCQAALLSLLPDERDLPPGLSSSIKCIGNQLIYELNYDIDSEKLLSIYNTVDDFIRNLRILMDSLNTP</sequence>
<reference evidence="2" key="1">
    <citation type="journal article" date="2014" name="Int. J. Syst. Evol. Microbiol.">
        <title>Complete genome sequence of Corynebacterium casei LMG S-19264T (=DSM 44701T), isolated from a smear-ripened cheese.</title>
        <authorList>
            <consortium name="US DOE Joint Genome Institute (JGI-PGF)"/>
            <person name="Walter F."/>
            <person name="Albersmeier A."/>
            <person name="Kalinowski J."/>
            <person name="Ruckert C."/>
        </authorList>
    </citation>
    <scope>NUCLEOTIDE SEQUENCE</scope>
    <source>
        <strain evidence="2">JCM 11219</strain>
    </source>
</reference>
<dbReference type="OrthoDB" id="27747at2157"/>
<dbReference type="Proteomes" id="UP000657075">
    <property type="component" value="Unassembled WGS sequence"/>
</dbReference>
<accession>A0A830E5T2</accession>
<dbReference type="AlphaFoldDB" id="A0A830E5T2"/>
<dbReference type="EMBL" id="BMNM01000012">
    <property type="protein sequence ID" value="GGI85127.1"/>
    <property type="molecule type" value="Genomic_DNA"/>
</dbReference>
<reference evidence="4" key="3">
    <citation type="submission" date="2022-09" db="EMBL/GenBank/DDBJ databases">
        <title>Complete genome sequence of Vulcanisaeta souniana.</title>
        <authorList>
            <person name="Kato S."/>
            <person name="Itoh T."/>
            <person name="Ohkuma M."/>
        </authorList>
    </citation>
    <scope>NUCLEOTIDE SEQUENCE [LARGE SCALE GENOMIC DNA]</scope>
    <source>
        <strain evidence="4">JCM 11219</strain>
    </source>
</reference>
<gene>
    <name evidence="2" type="ORF">GCM10007112_22660</name>
    <name evidence="1" type="ORF">Vsou_03380</name>
</gene>
<evidence type="ECO:0000313" key="2">
    <source>
        <dbReference type="EMBL" id="GGI85127.1"/>
    </source>
</evidence>
<organism evidence="2 3">
    <name type="scientific">Vulcanisaeta souniana JCM 11219</name>
    <dbReference type="NCBI Taxonomy" id="1293586"/>
    <lineage>
        <taxon>Archaea</taxon>
        <taxon>Thermoproteota</taxon>
        <taxon>Thermoprotei</taxon>
        <taxon>Thermoproteales</taxon>
        <taxon>Thermoproteaceae</taxon>
        <taxon>Vulcanisaeta</taxon>
    </lineage>
</organism>
<evidence type="ECO:0000313" key="4">
    <source>
        <dbReference type="Proteomes" id="UP001060771"/>
    </source>
</evidence>
<name>A0A830E5T2_9CREN</name>
<protein>
    <recommendedName>
        <fullName evidence="5">KEOPS complex Pcc1-like subunit</fullName>
    </recommendedName>
</protein>
<dbReference type="NCBIfam" id="NF011470">
    <property type="entry name" value="PRK14887.1"/>
    <property type="match status" value="1"/>
</dbReference>
<reference evidence="1" key="4">
    <citation type="journal article" date="2023" name="Microbiol. Resour. Announc.">
        <title>Complete Genome Sequence of Vulcanisaeta souniana Strain IC-059, a Hyperthermophilic Archaeon Isolated from Hot Spring Water in Japan.</title>
        <authorList>
            <person name="Kato S."/>
            <person name="Itoh T."/>
            <person name="Wu L."/>
            <person name="Ma J."/>
            <person name="Ohkuma M."/>
        </authorList>
    </citation>
    <scope>NUCLEOTIDE SEQUENCE</scope>
    <source>
        <strain evidence="1">JCM 11219</strain>
    </source>
</reference>
<dbReference type="Proteomes" id="UP001060771">
    <property type="component" value="Chromosome"/>
</dbReference>
<reference evidence="2" key="2">
    <citation type="submission" date="2020-09" db="EMBL/GenBank/DDBJ databases">
        <authorList>
            <person name="Sun Q."/>
            <person name="Ohkuma M."/>
        </authorList>
    </citation>
    <scope>NUCLEOTIDE SEQUENCE</scope>
    <source>
        <strain evidence="2">JCM 11219</strain>
    </source>
</reference>
<keyword evidence="4" id="KW-1185">Reference proteome</keyword>
<evidence type="ECO:0000313" key="1">
    <source>
        <dbReference type="EMBL" id="BDR91245.1"/>
    </source>
</evidence>
<evidence type="ECO:0000313" key="3">
    <source>
        <dbReference type="Proteomes" id="UP000657075"/>
    </source>
</evidence>
<dbReference type="GeneID" id="76205890"/>
<evidence type="ECO:0008006" key="5">
    <source>
        <dbReference type="Google" id="ProtNLM"/>
    </source>
</evidence>
<dbReference type="RefSeq" id="WP_188604022.1">
    <property type="nucleotide sequence ID" value="NZ_AP026830.1"/>
</dbReference>